<evidence type="ECO:0000256" key="1">
    <source>
        <dbReference type="SAM" id="Phobius"/>
    </source>
</evidence>
<evidence type="ECO:0000313" key="7">
    <source>
        <dbReference type="EMBL" id="MDB8737470.1"/>
    </source>
</evidence>
<dbReference type="SUPFAM" id="SSF54427">
    <property type="entry name" value="NTF2-like"/>
    <property type="match status" value="1"/>
</dbReference>
<proteinExistence type="predicted"/>
<dbReference type="Proteomes" id="UP001149331">
    <property type="component" value="Unassembled WGS sequence"/>
</dbReference>
<dbReference type="Gene3D" id="3.10.450.240">
    <property type="match status" value="1"/>
</dbReference>
<dbReference type="Proteomes" id="UP001211731">
    <property type="component" value="Unassembled WGS sequence"/>
</dbReference>
<feature type="transmembrane region" description="Helical" evidence="1">
    <location>
        <begin position="74"/>
        <end position="96"/>
    </location>
</feature>
<reference evidence="3" key="1">
    <citation type="submission" date="2021-10" db="EMBL/GenBank/DDBJ databases">
        <title>Collection of gut derived symbiotic bacterial strains cultured from healthy donors.</title>
        <authorList>
            <person name="Lin H."/>
            <person name="Littmann E."/>
            <person name="Claire K."/>
            <person name="Pamer E."/>
        </authorList>
    </citation>
    <scope>NUCLEOTIDE SEQUENCE</scope>
    <source>
        <strain evidence="3">MSK.23.18</strain>
    </source>
</reference>
<dbReference type="GO" id="GO:0005840">
    <property type="term" value="C:ribosome"/>
    <property type="evidence" value="ECO:0007669"/>
    <property type="project" value="UniProtKB-KW"/>
</dbReference>
<dbReference type="EMBL" id="JAPZEG010000002">
    <property type="protein sequence ID" value="MDE1202509.1"/>
    <property type="molecule type" value="Genomic_DNA"/>
</dbReference>
<name>A0A9Q4F162_MEDGN</name>
<dbReference type="GeneID" id="57432894"/>
<reference evidence="4" key="2">
    <citation type="submission" date="2022-11" db="EMBL/GenBank/DDBJ databases">
        <title>Temperate bacteriophages infecting mucin-degrading bacterium Ruminococcus gnavus from the human gut.</title>
        <authorList>
            <person name="Buttimer C."/>
        </authorList>
    </citation>
    <scope>NUCLEOTIDE SEQUENCE</scope>
    <source>
        <strain evidence="4">CCUG 49994</strain>
        <strain evidence="5">CCUG 52279</strain>
    </source>
</reference>
<evidence type="ECO:0000259" key="2">
    <source>
        <dbReference type="SMART" id="SM00978"/>
    </source>
</evidence>
<dbReference type="AlphaFoldDB" id="A0A9Q4F162"/>
<dbReference type="EMBL" id="JAJBOM010000003">
    <property type="protein sequence ID" value="MCB5618317.1"/>
    <property type="molecule type" value="Genomic_DNA"/>
</dbReference>
<keyword evidence="3" id="KW-0687">Ribonucleoprotein</keyword>
<dbReference type="RefSeq" id="WP_226970848.1">
    <property type="nucleotide sequence ID" value="NZ_CABHNE010000076.1"/>
</dbReference>
<evidence type="ECO:0000313" key="8">
    <source>
        <dbReference type="EMBL" id="MDE1202509.1"/>
    </source>
</evidence>
<accession>A0A9Q4F162</accession>
<keyword evidence="1" id="KW-1133">Transmembrane helix</keyword>
<evidence type="ECO:0000313" key="6">
    <source>
        <dbReference type="EMBL" id="MDB8685438.1"/>
    </source>
</evidence>
<comment type="caution">
    <text evidence="4">The sequence shown here is derived from an EMBL/GenBank/DDBJ whole genome shotgun (WGS) entry which is preliminary data.</text>
</comment>
<dbReference type="InterPro" id="IPR032710">
    <property type="entry name" value="NTF2-like_dom_sf"/>
</dbReference>
<dbReference type="EMBL" id="JAPRAY010000016">
    <property type="protein sequence ID" value="MCZ0668304.1"/>
    <property type="molecule type" value="Genomic_DNA"/>
</dbReference>
<dbReference type="EMBL" id="JAPRBD010000006">
    <property type="protein sequence ID" value="MCZ0689828.1"/>
    <property type="molecule type" value="Genomic_DNA"/>
</dbReference>
<dbReference type="Pfam" id="PF04280">
    <property type="entry name" value="Tim44"/>
    <property type="match status" value="1"/>
</dbReference>
<dbReference type="InterPro" id="IPR007379">
    <property type="entry name" value="Tim44-like_dom"/>
</dbReference>
<keyword evidence="1" id="KW-0472">Membrane</keyword>
<reference evidence="6" key="4">
    <citation type="submission" date="2023-01" db="EMBL/GenBank/DDBJ databases">
        <title>Human gut microbiome strain richness.</title>
        <authorList>
            <person name="Chen-Liaw A."/>
        </authorList>
    </citation>
    <scope>NUCLEOTIDE SEQUENCE</scope>
    <source>
        <strain evidence="7">1001217st1_A9_1001217B_191108</strain>
        <strain evidence="6">RTP21484st1_H11_RTP21484_190118</strain>
    </source>
</reference>
<dbReference type="Proteomes" id="UP001079535">
    <property type="component" value="Unassembled WGS sequence"/>
</dbReference>
<dbReference type="EMBL" id="JAQMLA010000003">
    <property type="protein sequence ID" value="MDB8685438.1"/>
    <property type="molecule type" value="Genomic_DNA"/>
</dbReference>
<dbReference type="Proteomes" id="UP001076974">
    <property type="component" value="Unassembled WGS sequence"/>
</dbReference>
<protein>
    <submittedName>
        <fullName evidence="3">39S ribosomal protein L45</fullName>
    </submittedName>
    <submittedName>
        <fullName evidence="4">Tim44-like domain-containing protein</fullName>
    </submittedName>
</protein>
<evidence type="ECO:0000313" key="5">
    <source>
        <dbReference type="EMBL" id="MCZ0689828.1"/>
    </source>
</evidence>
<evidence type="ECO:0000313" key="9">
    <source>
        <dbReference type="Proteomes" id="UP001079535"/>
    </source>
</evidence>
<dbReference type="EMBL" id="JAQMLR010000001">
    <property type="protein sequence ID" value="MDB8737470.1"/>
    <property type="molecule type" value="Genomic_DNA"/>
</dbReference>
<reference evidence="8" key="3">
    <citation type="submission" date="2022-12" db="EMBL/GenBank/DDBJ databases">
        <title>Genome of R. gnavus strain RSHDN_120.</title>
        <authorList>
            <person name="Abdugheni R."/>
        </authorList>
    </citation>
    <scope>NUCLEOTIDE SEQUENCE</scope>
    <source>
        <strain evidence="8">RSHDN_120</strain>
    </source>
</reference>
<keyword evidence="1" id="KW-0812">Transmembrane</keyword>
<sequence length="261" mass="30105">MSEKRGWLSMRMKEKKVLLFLALMFLCICSPMRAEARAGGASGGSSGGGGGFSSGGGSYYSSHSNRTGRSSSPVSSVVMFGGFFLMANAGVVLFFVKSRRASSKSYREMRQYQQFGDNWDINEIQEQVKNAYFVIQECWKRQDPDYAKDYMSQKCYDDFVMKLGWMQVRNEVPVQKNERLLSAVPVHTFDDLGKDQDYIWYLIHGKMIDYVVDEKTGRMIRGSRKNEAFYEYWKFIHLNGHWVLDEIRQKDEMDIDEFANS</sequence>
<dbReference type="Proteomes" id="UP001212160">
    <property type="component" value="Unassembled WGS sequence"/>
</dbReference>
<dbReference type="Proteomes" id="UP001297370">
    <property type="component" value="Unassembled WGS sequence"/>
</dbReference>
<organism evidence="4 9">
    <name type="scientific">Mediterraneibacter gnavus</name>
    <name type="common">Ruminococcus gnavus</name>
    <dbReference type="NCBI Taxonomy" id="33038"/>
    <lineage>
        <taxon>Bacteria</taxon>
        <taxon>Bacillati</taxon>
        <taxon>Bacillota</taxon>
        <taxon>Clostridia</taxon>
        <taxon>Lachnospirales</taxon>
        <taxon>Lachnospiraceae</taxon>
        <taxon>Mediterraneibacter</taxon>
    </lineage>
</organism>
<dbReference type="SMART" id="SM00978">
    <property type="entry name" value="Tim44"/>
    <property type="match status" value="1"/>
</dbReference>
<gene>
    <name evidence="3" type="ORF">LIQ08_03950</name>
    <name evidence="8" type="ORF">O4N78_02775</name>
    <name evidence="5" type="ORF">OZZ16_07835</name>
    <name evidence="4" type="ORF">OZZ17_12245</name>
    <name evidence="7" type="ORF">PNU63_01450</name>
    <name evidence="6" type="ORF">PNW85_01890</name>
</gene>
<evidence type="ECO:0000313" key="3">
    <source>
        <dbReference type="EMBL" id="MCB5618317.1"/>
    </source>
</evidence>
<feature type="domain" description="Tim44-like" evidence="2">
    <location>
        <begin position="102"/>
        <end position="249"/>
    </location>
</feature>
<evidence type="ECO:0000313" key="4">
    <source>
        <dbReference type="EMBL" id="MCZ0668304.1"/>
    </source>
</evidence>
<keyword evidence="3" id="KW-0689">Ribosomal protein</keyword>